<dbReference type="InterPro" id="IPR019734">
    <property type="entry name" value="TPR_rpt"/>
</dbReference>
<dbReference type="EMBL" id="DSOL01000061">
    <property type="protein sequence ID" value="HEN27480.1"/>
    <property type="molecule type" value="Genomic_DNA"/>
</dbReference>
<organism evidence="4">
    <name type="scientific">candidate division WOR-3 bacterium</name>
    <dbReference type="NCBI Taxonomy" id="2052148"/>
    <lineage>
        <taxon>Bacteria</taxon>
        <taxon>Bacteria division WOR-3</taxon>
    </lineage>
</organism>
<dbReference type="SUPFAM" id="SSF48452">
    <property type="entry name" value="TPR-like"/>
    <property type="match status" value="1"/>
</dbReference>
<dbReference type="InterPro" id="IPR013105">
    <property type="entry name" value="TPR_2"/>
</dbReference>
<feature type="repeat" description="TPR" evidence="3">
    <location>
        <begin position="2"/>
        <end position="35"/>
    </location>
</feature>
<keyword evidence="2 3" id="KW-0802">TPR repeat</keyword>
<sequence length="49" mass="5805">MANINYELAKELHQHGKLEEAKTYFQKALEEEPHSPVILSRLRYSTHRP</sequence>
<dbReference type="Pfam" id="PF07719">
    <property type="entry name" value="TPR_2"/>
    <property type="match status" value="1"/>
</dbReference>
<dbReference type="SMART" id="SM00028">
    <property type="entry name" value="TPR"/>
    <property type="match status" value="1"/>
</dbReference>
<proteinExistence type="predicted"/>
<gene>
    <name evidence="4" type="ORF">ENQ77_02205</name>
</gene>
<dbReference type="PROSITE" id="PS50005">
    <property type="entry name" value="TPR"/>
    <property type="match status" value="1"/>
</dbReference>
<dbReference type="InterPro" id="IPR011990">
    <property type="entry name" value="TPR-like_helical_dom_sf"/>
</dbReference>
<evidence type="ECO:0000256" key="2">
    <source>
        <dbReference type="ARBA" id="ARBA00022803"/>
    </source>
</evidence>
<dbReference type="AlphaFoldDB" id="A0A7C2K3C3"/>
<comment type="caution">
    <text evidence="4">The sequence shown here is derived from an EMBL/GenBank/DDBJ whole genome shotgun (WGS) entry which is preliminary data.</text>
</comment>
<reference evidence="4" key="1">
    <citation type="journal article" date="2020" name="mSystems">
        <title>Genome- and Community-Level Interaction Insights into Carbon Utilization and Element Cycling Functions of Hydrothermarchaeota in Hydrothermal Sediment.</title>
        <authorList>
            <person name="Zhou Z."/>
            <person name="Liu Y."/>
            <person name="Xu W."/>
            <person name="Pan J."/>
            <person name="Luo Z.H."/>
            <person name="Li M."/>
        </authorList>
    </citation>
    <scope>NUCLEOTIDE SEQUENCE [LARGE SCALE GENOMIC DNA]</scope>
    <source>
        <strain evidence="4">SpSt-34</strain>
    </source>
</reference>
<protein>
    <submittedName>
        <fullName evidence="4">Tetratricopeptide repeat protein</fullName>
    </submittedName>
</protein>
<dbReference type="Gene3D" id="1.25.40.10">
    <property type="entry name" value="Tetratricopeptide repeat domain"/>
    <property type="match status" value="1"/>
</dbReference>
<accession>A0A7C2K3C3</accession>
<evidence type="ECO:0000256" key="3">
    <source>
        <dbReference type="PROSITE-ProRule" id="PRU00339"/>
    </source>
</evidence>
<evidence type="ECO:0000256" key="1">
    <source>
        <dbReference type="ARBA" id="ARBA00022737"/>
    </source>
</evidence>
<keyword evidence="1" id="KW-0677">Repeat</keyword>
<name>A0A7C2K3C3_UNCW3</name>
<evidence type="ECO:0000313" key="4">
    <source>
        <dbReference type="EMBL" id="HEN27480.1"/>
    </source>
</evidence>